<gene>
    <name evidence="2" type="ORF">LGQ03_09060</name>
</gene>
<name>A0ABS8BUJ8_9RHOB</name>
<dbReference type="Pfam" id="PF11233">
    <property type="entry name" value="DUF3035"/>
    <property type="match status" value="1"/>
</dbReference>
<reference evidence="2" key="1">
    <citation type="submission" date="2021-10" db="EMBL/GenBank/DDBJ databases">
        <title>Loktanella gaetbuli sp. nov., isolated from a tidal flat.</title>
        <authorList>
            <person name="Park S."/>
            <person name="Yoon J.-H."/>
        </authorList>
    </citation>
    <scope>NUCLEOTIDE SEQUENCE</scope>
    <source>
        <strain evidence="2">TSTF-M6</strain>
    </source>
</reference>
<dbReference type="InterPro" id="IPR021395">
    <property type="entry name" value="DUF3035"/>
</dbReference>
<accession>A0ABS8BUJ8</accession>
<dbReference type="RefSeq" id="WP_056029299.1">
    <property type="nucleotide sequence ID" value="NZ_JAJATZ010000003.1"/>
</dbReference>
<keyword evidence="3" id="KW-1185">Reference proteome</keyword>
<dbReference type="Proteomes" id="UP001138961">
    <property type="component" value="Unassembled WGS sequence"/>
</dbReference>
<evidence type="ECO:0000313" key="2">
    <source>
        <dbReference type="EMBL" id="MCB5199390.1"/>
    </source>
</evidence>
<dbReference type="EMBL" id="JAJATZ010000003">
    <property type="protein sequence ID" value="MCB5199390.1"/>
    <property type="molecule type" value="Genomic_DNA"/>
</dbReference>
<sequence>MRHVILPVILCAALAGCGGGTGGGGPDEFSVIPQNPLIIPATNALPAPRPGGTNPADLDPQELAIRAMGGRP</sequence>
<feature type="region of interest" description="Disordered" evidence="1">
    <location>
        <begin position="42"/>
        <end position="72"/>
    </location>
</feature>
<comment type="caution">
    <text evidence="2">The sequence shown here is derived from an EMBL/GenBank/DDBJ whole genome shotgun (WGS) entry which is preliminary data.</text>
</comment>
<evidence type="ECO:0000313" key="3">
    <source>
        <dbReference type="Proteomes" id="UP001138961"/>
    </source>
</evidence>
<evidence type="ECO:0000256" key="1">
    <source>
        <dbReference type="SAM" id="MobiDB-lite"/>
    </source>
</evidence>
<proteinExistence type="predicted"/>
<organism evidence="2 3">
    <name type="scientific">Loktanella gaetbuli</name>
    <dbReference type="NCBI Taxonomy" id="2881335"/>
    <lineage>
        <taxon>Bacteria</taxon>
        <taxon>Pseudomonadati</taxon>
        <taxon>Pseudomonadota</taxon>
        <taxon>Alphaproteobacteria</taxon>
        <taxon>Rhodobacterales</taxon>
        <taxon>Roseobacteraceae</taxon>
        <taxon>Loktanella</taxon>
    </lineage>
</organism>
<protein>
    <submittedName>
        <fullName evidence="2">DUF3035 domain-containing protein</fullName>
    </submittedName>
</protein>
<dbReference type="PROSITE" id="PS51257">
    <property type="entry name" value="PROKAR_LIPOPROTEIN"/>
    <property type="match status" value="1"/>
</dbReference>